<evidence type="ECO:0000256" key="5">
    <source>
        <dbReference type="PROSITE-ProRule" id="PRU00560"/>
    </source>
</evidence>
<dbReference type="PATRIC" id="fig|1423738.3.peg.604"/>
<dbReference type="STRING" id="1423738.FC84_GL000595"/>
<organism evidence="7 8">
    <name type="scientific">Lapidilactobacillus dextrinicus DSM 20335</name>
    <dbReference type="NCBI Taxonomy" id="1423738"/>
    <lineage>
        <taxon>Bacteria</taxon>
        <taxon>Bacillati</taxon>
        <taxon>Bacillota</taxon>
        <taxon>Bacilli</taxon>
        <taxon>Lactobacillales</taxon>
        <taxon>Lactobacillaceae</taxon>
        <taxon>Lapidilactobacillus</taxon>
    </lineage>
</organism>
<dbReference type="PANTHER" id="PTHR11070">
    <property type="entry name" value="UVRD / RECB / PCRA DNA HELICASE FAMILY MEMBER"/>
    <property type="match status" value="1"/>
</dbReference>
<dbReference type="PANTHER" id="PTHR11070:SF17">
    <property type="entry name" value="DNA HELICASE IV"/>
    <property type="match status" value="1"/>
</dbReference>
<dbReference type="NCBIfam" id="NF041464">
    <property type="entry name" value="HelD_BACSU"/>
    <property type="match status" value="1"/>
</dbReference>
<keyword evidence="8" id="KW-1185">Reference proteome</keyword>
<evidence type="ECO:0000256" key="3">
    <source>
        <dbReference type="ARBA" id="ARBA00022806"/>
    </source>
</evidence>
<dbReference type="AlphaFoldDB" id="A0A0R2BK61"/>
<dbReference type="InterPro" id="IPR027417">
    <property type="entry name" value="P-loop_NTPase"/>
</dbReference>
<proteinExistence type="predicted"/>
<dbReference type="GO" id="GO:0005524">
    <property type="term" value="F:ATP binding"/>
    <property type="evidence" value="ECO:0007669"/>
    <property type="project" value="UniProtKB-UniRule"/>
</dbReference>
<dbReference type="InterPro" id="IPR014016">
    <property type="entry name" value="UvrD-like_ATP-bd"/>
</dbReference>
<name>A0A0R2BK61_9LACO</name>
<dbReference type="GO" id="GO:0005829">
    <property type="term" value="C:cytosol"/>
    <property type="evidence" value="ECO:0007669"/>
    <property type="project" value="TreeGrafter"/>
</dbReference>
<sequence length="770" mass="89027">MADSHEPIRNTQAAEQQYLDDVVQKIGQAQKKAQVSIDQAANDEKSINKHFGEEVKLNFGDYSTNLETALSIHQQQQMLAERENSWQQSTRRLNTLNRLIDNPYFARLDFHEHGEPKRETIYIGLSSFTDKNDKFLIYDWRAPISSIYYDGKLGEVTYQTPDGEQSVNITLKRQFLIKKGQIESMFDTSETIGDQMLLEVLGEKSSTQMKSIVTTIQKEQNKIIRNTKADLLFVQGAAGSGKTSAILQRVAYLLYRYRGNLTSSQVVMFSPNQLFNDYIENVLPELGEQNMVQMTYQQYVGRRLPNLTIVNPTTHFETPQTETAKKISHLKTELKFFKVLESYSRLLEKGGMYFRDLKFQGKPYLTKEKIAEIYYSFNENYHLANRVDSTKEKLMHMLNSRITPETKKSWVSKLIEGMDKEQLQTLYDRPDQEFESSDAEYKFLSRKIVTQALKPVGKGINRMRFFNIQAQYLHFLKQVPNLVKLADYGLTLEQWQTGLEEVQANFKNHEINLDDVTPFLFLFDLITGKNGDRSMRFIFIDEIQDYTPFQLAYLQNRFPKAKFTMLGDLNQAIFTRTESRSLLSQVQKLFDRDKTEVVQLTRSYRSTKPITEFTRAILKNGQKIDTFEREGDLPNVMVKNDELALQEGLLAQLKSNDERKITTAIICKTKLESEAVAKYLQLQDYPATLIRSENQRLAAGTLVIPAYLAKGLEFDAVILWDLSAKNYPDEDDRQLVYTVASRAMHRLTIFAKDQVTPILDAVSKQLYVQE</sequence>
<evidence type="ECO:0000259" key="6">
    <source>
        <dbReference type="PROSITE" id="PS51198"/>
    </source>
</evidence>
<dbReference type="PROSITE" id="PS51198">
    <property type="entry name" value="UVRD_HELICASE_ATP_BIND"/>
    <property type="match status" value="1"/>
</dbReference>
<dbReference type="Gene3D" id="3.40.50.300">
    <property type="entry name" value="P-loop containing nucleotide triphosphate hydrolases"/>
    <property type="match status" value="2"/>
</dbReference>
<dbReference type="InterPro" id="IPR048228">
    <property type="entry name" value="HelD_bacillota"/>
</dbReference>
<dbReference type="GO" id="GO:0003677">
    <property type="term" value="F:DNA binding"/>
    <property type="evidence" value="ECO:0007669"/>
    <property type="project" value="InterPro"/>
</dbReference>
<comment type="caution">
    <text evidence="7">The sequence shown here is derived from an EMBL/GenBank/DDBJ whole genome shotgun (WGS) entry which is preliminary data.</text>
</comment>
<evidence type="ECO:0000256" key="2">
    <source>
        <dbReference type="ARBA" id="ARBA00022801"/>
    </source>
</evidence>
<keyword evidence="1 5" id="KW-0547">Nucleotide-binding</keyword>
<dbReference type="SUPFAM" id="SSF52540">
    <property type="entry name" value="P-loop containing nucleoside triphosphate hydrolases"/>
    <property type="match status" value="1"/>
</dbReference>
<reference evidence="7 8" key="1">
    <citation type="journal article" date="2015" name="Genome Announc.">
        <title>Expanding the biotechnology potential of lactobacilli through comparative genomics of 213 strains and associated genera.</title>
        <authorList>
            <person name="Sun Z."/>
            <person name="Harris H.M."/>
            <person name="McCann A."/>
            <person name="Guo C."/>
            <person name="Argimon S."/>
            <person name="Zhang W."/>
            <person name="Yang X."/>
            <person name="Jeffery I.B."/>
            <person name="Cooney J.C."/>
            <person name="Kagawa T.F."/>
            <person name="Liu W."/>
            <person name="Song Y."/>
            <person name="Salvetti E."/>
            <person name="Wrobel A."/>
            <person name="Rasinkangas P."/>
            <person name="Parkhill J."/>
            <person name="Rea M.C."/>
            <person name="O'Sullivan O."/>
            <person name="Ritari J."/>
            <person name="Douillard F.P."/>
            <person name="Paul Ross R."/>
            <person name="Yang R."/>
            <person name="Briner A.E."/>
            <person name="Felis G.E."/>
            <person name="de Vos W.M."/>
            <person name="Barrangou R."/>
            <person name="Klaenhammer T.R."/>
            <person name="Caufield P.W."/>
            <person name="Cui Y."/>
            <person name="Zhang H."/>
            <person name="O'Toole P.W."/>
        </authorList>
    </citation>
    <scope>NUCLEOTIDE SEQUENCE [LARGE SCALE GENOMIC DNA]</scope>
    <source>
        <strain evidence="7 8">DSM 20335</strain>
    </source>
</reference>
<dbReference type="RefSeq" id="WP_225733078.1">
    <property type="nucleotide sequence ID" value="NZ_AYYK01000001.1"/>
</dbReference>
<dbReference type="Proteomes" id="UP000051813">
    <property type="component" value="Unassembled WGS sequence"/>
</dbReference>
<dbReference type="EMBL" id="AYYK01000001">
    <property type="protein sequence ID" value="KRM79896.1"/>
    <property type="molecule type" value="Genomic_DNA"/>
</dbReference>
<dbReference type="GO" id="GO:0043138">
    <property type="term" value="F:3'-5' DNA helicase activity"/>
    <property type="evidence" value="ECO:0007669"/>
    <property type="project" value="TreeGrafter"/>
</dbReference>
<evidence type="ECO:0000313" key="8">
    <source>
        <dbReference type="Proteomes" id="UP000051813"/>
    </source>
</evidence>
<keyword evidence="2 5" id="KW-0378">Hydrolase</keyword>
<feature type="binding site" evidence="5">
    <location>
        <begin position="236"/>
        <end position="243"/>
    </location>
    <ligand>
        <name>ATP</name>
        <dbReference type="ChEBI" id="CHEBI:30616"/>
    </ligand>
</feature>
<accession>A0A0R2BK61</accession>
<feature type="domain" description="UvrD-like helicase ATP-binding" evidence="6">
    <location>
        <begin position="215"/>
        <end position="607"/>
    </location>
</feature>
<keyword evidence="4 5" id="KW-0067">ATP-binding</keyword>
<dbReference type="GO" id="GO:0000725">
    <property type="term" value="P:recombinational repair"/>
    <property type="evidence" value="ECO:0007669"/>
    <property type="project" value="TreeGrafter"/>
</dbReference>
<evidence type="ECO:0000313" key="7">
    <source>
        <dbReference type="EMBL" id="KRM79896.1"/>
    </source>
</evidence>
<dbReference type="GO" id="GO:0016787">
    <property type="term" value="F:hydrolase activity"/>
    <property type="evidence" value="ECO:0007669"/>
    <property type="project" value="UniProtKB-UniRule"/>
</dbReference>
<keyword evidence="3 5" id="KW-0347">Helicase</keyword>
<protein>
    <submittedName>
        <fullName evidence="7">DNA helicase</fullName>
    </submittedName>
</protein>
<dbReference type="InterPro" id="IPR000212">
    <property type="entry name" value="DNA_helicase_UvrD/REP"/>
</dbReference>
<dbReference type="Pfam" id="PF13538">
    <property type="entry name" value="UvrD_C_2"/>
    <property type="match status" value="1"/>
</dbReference>
<evidence type="ECO:0000256" key="4">
    <source>
        <dbReference type="ARBA" id="ARBA00022840"/>
    </source>
</evidence>
<dbReference type="Pfam" id="PF00580">
    <property type="entry name" value="UvrD-helicase"/>
    <property type="match status" value="1"/>
</dbReference>
<evidence type="ECO:0000256" key="1">
    <source>
        <dbReference type="ARBA" id="ARBA00022741"/>
    </source>
</evidence>
<gene>
    <name evidence="7" type="ORF">FC84_GL000595</name>
</gene>
<dbReference type="InterPro" id="IPR027785">
    <property type="entry name" value="UvrD-like_helicase_C"/>
</dbReference>